<dbReference type="RefSeq" id="WP_132372703.1">
    <property type="nucleotide sequence ID" value="NZ_SMAN01000022.1"/>
</dbReference>
<feature type="active site" description="Proton acceptor; for enolization step" evidence="4">
    <location>
        <position position="67"/>
    </location>
</feature>
<accession>A0A4R3MR17</accession>
<keyword evidence="3 4" id="KW-0119">Carbohydrate metabolism</keyword>
<feature type="active site" description="For ring-opening step" evidence="4">
    <location>
        <position position="143"/>
    </location>
</feature>
<keyword evidence="2 4" id="KW-0378">Hydrolase</keyword>
<dbReference type="EMBL" id="SMAN01000022">
    <property type="protein sequence ID" value="TCT18269.1"/>
    <property type="molecule type" value="Genomic_DNA"/>
</dbReference>
<dbReference type="GO" id="GO:0019262">
    <property type="term" value="P:N-acetylneuraminate catabolic process"/>
    <property type="evidence" value="ECO:0007669"/>
    <property type="project" value="UniProtKB-UniRule"/>
</dbReference>
<evidence type="ECO:0000313" key="7">
    <source>
        <dbReference type="Proteomes" id="UP000294650"/>
    </source>
</evidence>
<dbReference type="Pfam" id="PF01182">
    <property type="entry name" value="Glucosamine_iso"/>
    <property type="match status" value="1"/>
</dbReference>
<dbReference type="GO" id="GO:0006043">
    <property type="term" value="P:glucosamine catabolic process"/>
    <property type="evidence" value="ECO:0007669"/>
    <property type="project" value="TreeGrafter"/>
</dbReference>
<reference evidence="6 7" key="1">
    <citation type="submission" date="2019-03" db="EMBL/GenBank/DDBJ databases">
        <title>Genomic Encyclopedia of Type Strains, Phase IV (KMG-IV): sequencing the most valuable type-strain genomes for metagenomic binning, comparative biology and taxonomic classification.</title>
        <authorList>
            <person name="Goeker M."/>
        </authorList>
    </citation>
    <scope>NUCLEOTIDE SEQUENCE [LARGE SCALE GENOMIC DNA]</scope>
    <source>
        <strain evidence="6 7">DSM 25894</strain>
    </source>
</reference>
<feature type="active site" description="Proton acceptor; for ring-opening step" evidence="4">
    <location>
        <position position="138"/>
    </location>
</feature>
<dbReference type="InterPro" id="IPR004547">
    <property type="entry name" value="Glucosamine6P_isomerase"/>
</dbReference>
<dbReference type="GO" id="GO:0042802">
    <property type="term" value="F:identical protein binding"/>
    <property type="evidence" value="ECO:0007669"/>
    <property type="project" value="TreeGrafter"/>
</dbReference>
<dbReference type="CDD" id="cd01399">
    <property type="entry name" value="GlcN6P_deaminase"/>
    <property type="match status" value="1"/>
</dbReference>
<comment type="function">
    <text evidence="4">Catalyzes the reversible isomerization-deamination of glucosamine 6-phosphate (GlcN6P) to form fructose 6-phosphate (Fru6P) and ammonium ion.</text>
</comment>
<evidence type="ECO:0000313" key="6">
    <source>
        <dbReference type="EMBL" id="TCT18269.1"/>
    </source>
</evidence>
<proteinExistence type="inferred from homology"/>
<dbReference type="GO" id="GO:0004342">
    <property type="term" value="F:glucosamine-6-phosphate deaminase activity"/>
    <property type="evidence" value="ECO:0007669"/>
    <property type="project" value="UniProtKB-UniRule"/>
</dbReference>
<dbReference type="InterPro" id="IPR018321">
    <property type="entry name" value="Glucosamine6P_isomerase_CS"/>
</dbReference>
<dbReference type="PANTHER" id="PTHR11280">
    <property type="entry name" value="GLUCOSAMINE-6-PHOSPHATE ISOMERASE"/>
    <property type="match status" value="1"/>
</dbReference>
<dbReference type="EC" id="3.5.99.6" evidence="4"/>
<dbReference type="AlphaFoldDB" id="A0A4R3MR17"/>
<feature type="domain" description="Glucosamine/galactosamine-6-phosphate isomerase" evidence="5">
    <location>
        <begin position="18"/>
        <end position="226"/>
    </location>
</feature>
<dbReference type="GO" id="GO:0005975">
    <property type="term" value="P:carbohydrate metabolic process"/>
    <property type="evidence" value="ECO:0007669"/>
    <property type="project" value="InterPro"/>
</dbReference>
<evidence type="ECO:0000256" key="2">
    <source>
        <dbReference type="ARBA" id="ARBA00022801"/>
    </source>
</evidence>
<dbReference type="GO" id="GO:0006046">
    <property type="term" value="P:N-acetylglucosamine catabolic process"/>
    <property type="evidence" value="ECO:0007669"/>
    <property type="project" value="UniProtKB-UniRule"/>
</dbReference>
<dbReference type="GO" id="GO:0005737">
    <property type="term" value="C:cytoplasm"/>
    <property type="evidence" value="ECO:0007669"/>
    <property type="project" value="TreeGrafter"/>
</dbReference>
<dbReference type="HAMAP" id="MF_01241">
    <property type="entry name" value="GlcN6P_deamin"/>
    <property type="match status" value="1"/>
</dbReference>
<evidence type="ECO:0000256" key="1">
    <source>
        <dbReference type="ARBA" id="ARBA00000644"/>
    </source>
</evidence>
<dbReference type="UniPathway" id="UPA00629">
    <property type="reaction ID" value="UER00684"/>
</dbReference>
<comment type="caution">
    <text evidence="4">Lacks conserved residue(s) required for the propagation of feature annotation.</text>
</comment>
<comment type="catalytic activity">
    <reaction evidence="1 4">
        <text>alpha-D-glucosamine 6-phosphate + H2O = beta-D-fructose 6-phosphate + NH4(+)</text>
        <dbReference type="Rhea" id="RHEA:12172"/>
        <dbReference type="ChEBI" id="CHEBI:15377"/>
        <dbReference type="ChEBI" id="CHEBI:28938"/>
        <dbReference type="ChEBI" id="CHEBI:57634"/>
        <dbReference type="ChEBI" id="CHEBI:75989"/>
        <dbReference type="EC" id="3.5.99.6"/>
    </reaction>
</comment>
<comment type="similarity">
    <text evidence="4">Belongs to the glucosamine/galactosamine-6-phosphate isomerase family. NagB subfamily.</text>
</comment>
<sequence>MEIVETKDYEEMSILAAEKVIDRVLKQPQITLGLPTGHTPVGLYKRLVEDHRKNETPYQDVITFNLDEYTDLSPDHPNSYHYYMNHHFFQHIDIQEKHAHLPDGTARNLDLECERYEELILKHGGVDLQILGIGQNGHIGFNEPGTPLNSRTHVVKLSESTRKANSRYFHSLQDVPYHAITMGLATIMNSKEILLLASGAHKSATMFRFFHEAVTPDFPATILKHHPNVTVIADRPALKEANVTRGM</sequence>
<dbReference type="Proteomes" id="UP000294650">
    <property type="component" value="Unassembled WGS sequence"/>
</dbReference>
<dbReference type="FunFam" id="3.40.50.1360:FF:000003">
    <property type="entry name" value="Glucosamine-6-phosphate deaminase"/>
    <property type="match status" value="1"/>
</dbReference>
<protein>
    <recommendedName>
        <fullName evidence="4">Glucosamine-6-phosphate deaminase</fullName>
        <ecNumber evidence="4">3.5.99.6</ecNumber>
    </recommendedName>
    <alternativeName>
        <fullName evidence="4">GlcN6P deaminase</fullName>
        <shortName evidence="4">GNPDA</shortName>
    </alternativeName>
    <alternativeName>
        <fullName evidence="4">Glucosamine-6-phosphate isomerase</fullName>
    </alternativeName>
</protein>
<dbReference type="PROSITE" id="PS01161">
    <property type="entry name" value="GLC_GALNAC_ISOMERASE"/>
    <property type="match status" value="1"/>
</dbReference>
<dbReference type="OrthoDB" id="9791139at2"/>
<gene>
    <name evidence="4" type="primary">nagB</name>
    <name evidence="6" type="ORF">EDD68_12232</name>
</gene>
<evidence type="ECO:0000256" key="4">
    <source>
        <dbReference type="HAMAP-Rule" id="MF_01241"/>
    </source>
</evidence>
<dbReference type="Gene3D" id="3.40.50.1360">
    <property type="match status" value="1"/>
</dbReference>
<organism evidence="6 7">
    <name type="scientific">Melghiribacillus thermohalophilus</name>
    <dbReference type="NCBI Taxonomy" id="1324956"/>
    <lineage>
        <taxon>Bacteria</taxon>
        <taxon>Bacillati</taxon>
        <taxon>Bacillota</taxon>
        <taxon>Bacilli</taxon>
        <taxon>Bacillales</taxon>
        <taxon>Bacillaceae</taxon>
        <taxon>Melghiribacillus</taxon>
    </lineage>
</organism>
<comment type="pathway">
    <text evidence="4">Amino-sugar metabolism; N-acetylneuraminate degradation; D-fructose 6-phosphate from N-acetylneuraminate: step 5/5.</text>
</comment>
<dbReference type="InterPro" id="IPR037171">
    <property type="entry name" value="NagB/RpiA_transferase-like"/>
</dbReference>
<dbReference type="PANTHER" id="PTHR11280:SF5">
    <property type="entry name" value="GLUCOSAMINE-6-PHOSPHATE ISOMERASE"/>
    <property type="match status" value="1"/>
</dbReference>
<evidence type="ECO:0000256" key="3">
    <source>
        <dbReference type="ARBA" id="ARBA00023277"/>
    </source>
</evidence>
<keyword evidence="7" id="KW-1185">Reference proteome</keyword>
<dbReference type="InterPro" id="IPR006148">
    <property type="entry name" value="Glc/Gal-6P_isomerase"/>
</dbReference>
<name>A0A4R3MR17_9BACI</name>
<dbReference type="NCBIfam" id="TIGR00502">
    <property type="entry name" value="nagB"/>
    <property type="match status" value="1"/>
</dbReference>
<evidence type="ECO:0000259" key="5">
    <source>
        <dbReference type="Pfam" id="PF01182"/>
    </source>
</evidence>
<dbReference type="SUPFAM" id="SSF100950">
    <property type="entry name" value="NagB/RpiA/CoA transferase-like"/>
    <property type="match status" value="1"/>
</dbReference>
<comment type="caution">
    <text evidence="6">The sequence shown here is derived from an EMBL/GenBank/DDBJ whole genome shotgun (WGS) entry which is preliminary data.</text>
</comment>
<feature type="active site" description="For ring-opening step" evidence="4">
    <location>
        <position position="136"/>
    </location>
</feature>